<dbReference type="Proteomes" id="UP001152795">
    <property type="component" value="Unassembled WGS sequence"/>
</dbReference>
<sequence>MKRREFIKSDLNPPYTRLCKEVIKPTTKLFGDDLSKHLKEVSEAKRAGQQMQKTVFSAKVMKNRGYRYKPYDKRQPVLARLGNLETTGVFFRTQSGDQPNNDGAEKAEQPQQQIPVTQEAVYSHLRGLGDTCMGHIDDSLLLGYDHEACKNNIVDSAKLFQQLQFVKHPEKSVLHPAQAIEFLGFEMNSLPMTVEAYT</sequence>
<evidence type="ECO:0000313" key="3">
    <source>
        <dbReference type="Proteomes" id="UP001152795"/>
    </source>
</evidence>
<comment type="caution">
    <text evidence="2">The sequence shown here is derived from an EMBL/GenBank/DDBJ whole genome shotgun (WGS) entry which is preliminary data.</text>
</comment>
<proteinExistence type="predicted"/>
<dbReference type="OrthoDB" id="6147397at2759"/>
<reference evidence="2" key="1">
    <citation type="submission" date="2020-04" db="EMBL/GenBank/DDBJ databases">
        <authorList>
            <person name="Alioto T."/>
            <person name="Alioto T."/>
            <person name="Gomez Garrido J."/>
        </authorList>
    </citation>
    <scope>NUCLEOTIDE SEQUENCE</scope>
    <source>
        <strain evidence="2">A484AB</strain>
    </source>
</reference>
<feature type="compositionally biased region" description="Polar residues" evidence="1">
    <location>
        <begin position="92"/>
        <end position="101"/>
    </location>
</feature>
<name>A0A7D9EU03_PARCT</name>
<dbReference type="PANTHER" id="PTHR34239:SF2">
    <property type="entry name" value="TRANSPOSABLE ELEMENT P TRANSPOSASE_THAP9 CONSERVED DOMAIN-CONTAINING PROTEIN"/>
    <property type="match status" value="1"/>
</dbReference>
<protein>
    <submittedName>
        <fullName evidence="2">Uncharacterized protein</fullName>
    </submittedName>
</protein>
<evidence type="ECO:0000313" key="2">
    <source>
        <dbReference type="EMBL" id="CAB4015536.1"/>
    </source>
</evidence>
<keyword evidence="3" id="KW-1185">Reference proteome</keyword>
<accession>A0A7D9EU03</accession>
<dbReference type="PANTHER" id="PTHR34239">
    <property type="entry name" value="APPLE DOMAIN-CONTAINING PROTEIN"/>
    <property type="match status" value="1"/>
</dbReference>
<gene>
    <name evidence="2" type="ORF">PACLA_8A022492</name>
</gene>
<organism evidence="2 3">
    <name type="scientific">Paramuricea clavata</name>
    <name type="common">Red gorgonian</name>
    <name type="synonym">Violescent sea-whip</name>
    <dbReference type="NCBI Taxonomy" id="317549"/>
    <lineage>
        <taxon>Eukaryota</taxon>
        <taxon>Metazoa</taxon>
        <taxon>Cnidaria</taxon>
        <taxon>Anthozoa</taxon>
        <taxon>Octocorallia</taxon>
        <taxon>Malacalcyonacea</taxon>
        <taxon>Plexauridae</taxon>
        <taxon>Paramuricea</taxon>
    </lineage>
</organism>
<evidence type="ECO:0000256" key="1">
    <source>
        <dbReference type="SAM" id="MobiDB-lite"/>
    </source>
</evidence>
<dbReference type="AlphaFoldDB" id="A0A7D9EU03"/>
<dbReference type="EMBL" id="CACRXK020008755">
    <property type="protein sequence ID" value="CAB4015536.1"/>
    <property type="molecule type" value="Genomic_DNA"/>
</dbReference>
<feature type="region of interest" description="Disordered" evidence="1">
    <location>
        <begin position="91"/>
        <end position="113"/>
    </location>
</feature>